<comment type="caution">
    <text evidence="3">The sequence shown here is derived from an EMBL/GenBank/DDBJ whole genome shotgun (WGS) entry which is preliminary data.</text>
</comment>
<dbReference type="EMBL" id="JAUKUD010000005">
    <property type="protein sequence ID" value="KAK0742738.1"/>
    <property type="molecule type" value="Genomic_DNA"/>
</dbReference>
<reference evidence="3" key="1">
    <citation type="submission" date="2023-06" db="EMBL/GenBank/DDBJ databases">
        <title>Genome-scale phylogeny and comparative genomics of the fungal order Sordariales.</title>
        <authorList>
            <consortium name="Lawrence Berkeley National Laboratory"/>
            <person name="Hensen N."/>
            <person name="Bonometti L."/>
            <person name="Westerberg I."/>
            <person name="Brannstrom I.O."/>
            <person name="Guillou S."/>
            <person name="Cros-Aarteil S."/>
            <person name="Calhoun S."/>
            <person name="Haridas S."/>
            <person name="Kuo A."/>
            <person name="Mondo S."/>
            <person name="Pangilinan J."/>
            <person name="Riley R."/>
            <person name="LaButti K."/>
            <person name="Andreopoulos B."/>
            <person name="Lipzen A."/>
            <person name="Chen C."/>
            <person name="Yanf M."/>
            <person name="Daum C."/>
            <person name="Ng V."/>
            <person name="Clum A."/>
            <person name="Steindorff A."/>
            <person name="Ohm R."/>
            <person name="Martin F."/>
            <person name="Silar P."/>
            <person name="Natvig D."/>
            <person name="Lalanne C."/>
            <person name="Gautier V."/>
            <person name="Ament-velasquez S.L."/>
            <person name="Kruys A."/>
            <person name="Hutchinson M.I."/>
            <person name="Powell A.J."/>
            <person name="Barry K."/>
            <person name="Miller A.N."/>
            <person name="Grigoriev I.V."/>
            <person name="Debuchy R."/>
            <person name="Gladieux P."/>
            <person name="Thoren M.H."/>
            <person name="Johannesson H."/>
        </authorList>
    </citation>
    <scope>NUCLEOTIDE SEQUENCE</scope>
    <source>
        <strain evidence="3">SMH3187-1</strain>
    </source>
</reference>
<gene>
    <name evidence="3" type="ORF">B0T18DRAFT_413622</name>
</gene>
<keyword evidence="4" id="KW-1185">Reference proteome</keyword>
<sequence length="478" mass="54147">MDLLWKGHEFRDDQFADFRYLDSELFKEEEATLPDELEDLPPRPAEEDETLAWPVATVIQYTPSDSQPDFSRYVHSHLVGAGRWSWEKVLSEVLKPSDPGEGRSASVILLPRHPDNPDLPNHSGGPKLRNLPVKEDTFRDVISKFCVHQAIEIILYRGAHAIFRDHYSVKNGKTDKHPKRYPVPCTSYILRTSISTPPDLALSITYFPTLPRLYAVFFGLSPKQIGFIHDRLEFAGSAALLPFTFINIFLEIEKKLRFDTITACRTKVHQLVENVDVSGDNLALVRLCQRVTHLRDQLDLWRGEVVGLRDGVQEGEFAREAEGGRRLLDAGEYLDRLVRGYEAGGRVCDGILQTAGFAFQVVSVSLIMRRGARDDADEEAQEATAMAREDTKTMKAIAVLTMLFLPATFVCVSFPLVVLPLLYVAWVTDRVDFDRLFLRWASLTGMPARGRNSRKESRKRAMGYLRRCGGFSSRCLVD</sequence>
<organism evidence="3 4">
    <name type="scientific">Schizothecium vesticola</name>
    <dbReference type="NCBI Taxonomy" id="314040"/>
    <lineage>
        <taxon>Eukaryota</taxon>
        <taxon>Fungi</taxon>
        <taxon>Dikarya</taxon>
        <taxon>Ascomycota</taxon>
        <taxon>Pezizomycotina</taxon>
        <taxon>Sordariomycetes</taxon>
        <taxon>Sordariomycetidae</taxon>
        <taxon>Sordariales</taxon>
        <taxon>Schizotheciaceae</taxon>
        <taxon>Schizothecium</taxon>
    </lineage>
</organism>
<name>A0AA40K1Q9_9PEZI</name>
<keyword evidence="2" id="KW-0812">Transmembrane</keyword>
<dbReference type="Proteomes" id="UP001172155">
    <property type="component" value="Unassembled WGS sequence"/>
</dbReference>
<evidence type="ECO:0000256" key="2">
    <source>
        <dbReference type="SAM" id="Phobius"/>
    </source>
</evidence>
<dbReference type="AlphaFoldDB" id="A0AA40K1Q9"/>
<keyword evidence="2" id="KW-0472">Membrane</keyword>
<accession>A0AA40K1Q9</accession>
<protein>
    <recommendedName>
        <fullName evidence="5">Cora-domain-containing protein</fullName>
    </recommendedName>
</protein>
<evidence type="ECO:0000313" key="3">
    <source>
        <dbReference type="EMBL" id="KAK0742738.1"/>
    </source>
</evidence>
<proteinExistence type="predicted"/>
<keyword evidence="2" id="KW-1133">Transmembrane helix</keyword>
<evidence type="ECO:0008006" key="5">
    <source>
        <dbReference type="Google" id="ProtNLM"/>
    </source>
</evidence>
<feature type="transmembrane region" description="Helical" evidence="2">
    <location>
        <begin position="396"/>
        <end position="426"/>
    </location>
</feature>
<evidence type="ECO:0000256" key="1">
    <source>
        <dbReference type="SAM" id="MobiDB-lite"/>
    </source>
</evidence>
<feature type="region of interest" description="Disordered" evidence="1">
    <location>
        <begin position="95"/>
        <end position="130"/>
    </location>
</feature>
<evidence type="ECO:0000313" key="4">
    <source>
        <dbReference type="Proteomes" id="UP001172155"/>
    </source>
</evidence>